<dbReference type="EMBL" id="BAAAYG010000007">
    <property type="protein sequence ID" value="GAA3285697.1"/>
    <property type="molecule type" value="Genomic_DNA"/>
</dbReference>
<organism evidence="1 2">
    <name type="scientific">Nesterenkonia halobia</name>
    <dbReference type="NCBI Taxonomy" id="37922"/>
    <lineage>
        <taxon>Bacteria</taxon>
        <taxon>Bacillati</taxon>
        <taxon>Actinomycetota</taxon>
        <taxon>Actinomycetes</taxon>
        <taxon>Micrococcales</taxon>
        <taxon>Micrococcaceae</taxon>
        <taxon>Nesterenkonia</taxon>
    </lineage>
</organism>
<protein>
    <submittedName>
        <fullName evidence="1">Uncharacterized protein</fullName>
    </submittedName>
</protein>
<proteinExistence type="predicted"/>
<comment type="caution">
    <text evidence="1">The sequence shown here is derived from an EMBL/GenBank/DDBJ whole genome shotgun (WGS) entry which is preliminary data.</text>
</comment>
<sequence>MADYQTERRELAARLDCTPPEDEMLRPSELVPILEAWAYCGYIDEDHVSEILSRLCLWVEDCEHHRPGWYLRGEHRDRRDWMDVVEAVSREVGERRTSS</sequence>
<accession>A0ABP6RKH7</accession>
<dbReference type="Proteomes" id="UP001501736">
    <property type="component" value="Unassembled WGS sequence"/>
</dbReference>
<evidence type="ECO:0000313" key="2">
    <source>
        <dbReference type="Proteomes" id="UP001501736"/>
    </source>
</evidence>
<gene>
    <name evidence="1" type="ORF">GCM10020260_18700</name>
</gene>
<evidence type="ECO:0000313" key="1">
    <source>
        <dbReference type="EMBL" id="GAA3285697.1"/>
    </source>
</evidence>
<name>A0ABP6RKH7_9MICC</name>
<keyword evidence="2" id="KW-1185">Reference proteome</keyword>
<dbReference type="RefSeq" id="WP_344720592.1">
    <property type="nucleotide sequence ID" value="NZ_BAAAYG010000007.1"/>
</dbReference>
<reference evidence="2" key="1">
    <citation type="journal article" date="2019" name="Int. J. Syst. Evol. Microbiol.">
        <title>The Global Catalogue of Microorganisms (GCM) 10K type strain sequencing project: providing services to taxonomists for standard genome sequencing and annotation.</title>
        <authorList>
            <consortium name="The Broad Institute Genomics Platform"/>
            <consortium name="The Broad Institute Genome Sequencing Center for Infectious Disease"/>
            <person name="Wu L."/>
            <person name="Ma J."/>
        </authorList>
    </citation>
    <scope>NUCLEOTIDE SEQUENCE [LARGE SCALE GENOMIC DNA]</scope>
    <source>
        <strain evidence="2">JCM 11483</strain>
    </source>
</reference>